<evidence type="ECO:0000313" key="2">
    <source>
        <dbReference type="EMBL" id="RSH85013.1"/>
    </source>
</evidence>
<feature type="signal peptide" evidence="1">
    <location>
        <begin position="1"/>
        <end position="18"/>
    </location>
</feature>
<evidence type="ECO:0000256" key="1">
    <source>
        <dbReference type="SAM" id="SignalP"/>
    </source>
</evidence>
<evidence type="ECO:0008006" key="4">
    <source>
        <dbReference type="Google" id="ProtNLM"/>
    </source>
</evidence>
<dbReference type="RefSeq" id="XP_028478461.1">
    <property type="nucleotide sequence ID" value="XM_028622009.1"/>
</dbReference>
<dbReference type="PANTHER" id="PTHR35192">
    <property type="entry name" value="PROTEIN, PUTATIVE-RELATED"/>
    <property type="match status" value="1"/>
</dbReference>
<dbReference type="PROSITE" id="PS51257">
    <property type="entry name" value="PROKAR_LIPOPROTEIN"/>
    <property type="match status" value="1"/>
</dbReference>
<dbReference type="GeneID" id="39591141"/>
<feature type="chain" id="PRO_5019264782" description="Dihydroxyacetone synthase" evidence="1">
    <location>
        <begin position="19"/>
        <end position="265"/>
    </location>
</feature>
<dbReference type="Proteomes" id="UP000279236">
    <property type="component" value="Unassembled WGS sequence"/>
</dbReference>
<gene>
    <name evidence="2" type="ORF">EHS24_006598</name>
</gene>
<accession>A0A427Y1W4</accession>
<dbReference type="InterPro" id="IPR038955">
    <property type="entry name" value="PriA/CPL1_fungi"/>
</dbReference>
<proteinExistence type="predicted"/>
<dbReference type="EMBL" id="RSCE01000003">
    <property type="protein sequence ID" value="RSH85013.1"/>
    <property type="molecule type" value="Genomic_DNA"/>
</dbReference>
<sequence length="265" mass="28182">MLVRGFIAAVILATHATAAMSAVWSGCAVNALIGLPLGFWTYGTGYSQASCNTKCYTEGYAFSYFGRSTIGIAGMCSCAAVSTAQPVLRNSAPSQCTGAQLTVTALSTSFQFGGCASTVSRQDSGPSATFVDFSACWSFCANYIYAIIDPDAIVFYRCYCANTPPIIVSSNICGSNYFMYSHSAAQAASGIARRSRRDEAEARQRLLAAHKDCPVGYDACLLSDDPNDDSYECLKTHSELESCGGCKYGYHSMPEPGFSRVSAVE</sequence>
<dbReference type="PANTHER" id="PTHR35192:SF2">
    <property type="entry name" value="APPLE DOMAIN-CONTAINING PROTEIN"/>
    <property type="match status" value="1"/>
</dbReference>
<protein>
    <recommendedName>
        <fullName evidence="4">Dihydroxyacetone synthase</fullName>
    </recommendedName>
</protein>
<dbReference type="AlphaFoldDB" id="A0A427Y1W4"/>
<evidence type="ECO:0000313" key="3">
    <source>
        <dbReference type="Proteomes" id="UP000279236"/>
    </source>
</evidence>
<keyword evidence="3" id="KW-1185">Reference proteome</keyword>
<organism evidence="2 3">
    <name type="scientific">Apiotrichum porosum</name>
    <dbReference type="NCBI Taxonomy" id="105984"/>
    <lineage>
        <taxon>Eukaryota</taxon>
        <taxon>Fungi</taxon>
        <taxon>Dikarya</taxon>
        <taxon>Basidiomycota</taxon>
        <taxon>Agaricomycotina</taxon>
        <taxon>Tremellomycetes</taxon>
        <taxon>Trichosporonales</taxon>
        <taxon>Trichosporonaceae</taxon>
        <taxon>Apiotrichum</taxon>
    </lineage>
</organism>
<dbReference type="STRING" id="105984.A0A427Y1W4"/>
<comment type="caution">
    <text evidence="2">The sequence shown here is derived from an EMBL/GenBank/DDBJ whole genome shotgun (WGS) entry which is preliminary data.</text>
</comment>
<name>A0A427Y1W4_9TREE</name>
<keyword evidence="1" id="KW-0732">Signal</keyword>
<reference evidence="2 3" key="1">
    <citation type="submission" date="2018-11" db="EMBL/GenBank/DDBJ databases">
        <title>Genome sequence of Apiotrichum porosum DSM 27194.</title>
        <authorList>
            <person name="Aliyu H."/>
            <person name="Gorte O."/>
            <person name="Ochsenreither K."/>
        </authorList>
    </citation>
    <scope>NUCLEOTIDE SEQUENCE [LARGE SCALE GENOMIC DNA]</scope>
    <source>
        <strain evidence="2 3">DSM 27194</strain>
    </source>
</reference>